<dbReference type="Pfam" id="PF03473">
    <property type="entry name" value="MOSC"/>
    <property type="match status" value="1"/>
</dbReference>
<dbReference type="Proteomes" id="UP000095347">
    <property type="component" value="Unassembled WGS sequence"/>
</dbReference>
<proteinExistence type="predicted"/>
<comment type="caution">
    <text evidence="2">The sequence shown here is derived from an EMBL/GenBank/DDBJ whole genome shotgun (WGS) entry which is preliminary data.</text>
</comment>
<dbReference type="GO" id="GO:0003824">
    <property type="term" value="F:catalytic activity"/>
    <property type="evidence" value="ECO:0007669"/>
    <property type="project" value="InterPro"/>
</dbReference>
<dbReference type="SUPFAM" id="SSF50800">
    <property type="entry name" value="PK beta-barrel domain-like"/>
    <property type="match status" value="1"/>
</dbReference>
<dbReference type="PROSITE" id="PS51340">
    <property type="entry name" value="MOSC"/>
    <property type="match status" value="1"/>
</dbReference>
<dbReference type="STRING" id="28181.BEN30_02990"/>
<dbReference type="GO" id="GO:0030170">
    <property type="term" value="F:pyridoxal phosphate binding"/>
    <property type="evidence" value="ECO:0007669"/>
    <property type="project" value="InterPro"/>
</dbReference>
<reference evidence="3" key="1">
    <citation type="submission" date="2016-07" db="EMBL/GenBank/DDBJ databases">
        <authorList>
            <person name="Florea S."/>
            <person name="Webb J.S."/>
            <person name="Jaromczyk J."/>
            <person name="Schardl C.L."/>
        </authorList>
    </citation>
    <scope>NUCLEOTIDE SEQUENCE [LARGE SCALE GENOMIC DNA]</scope>
    <source>
        <strain evidence="3">MV-1</strain>
    </source>
</reference>
<evidence type="ECO:0000313" key="2">
    <source>
        <dbReference type="EMBL" id="OEJ69436.1"/>
    </source>
</evidence>
<dbReference type="GO" id="GO:0030151">
    <property type="term" value="F:molybdenum ion binding"/>
    <property type="evidence" value="ECO:0007669"/>
    <property type="project" value="InterPro"/>
</dbReference>
<protein>
    <submittedName>
        <fullName evidence="2">Molybdenum cofactor biosysynthesis protein</fullName>
    </submittedName>
</protein>
<dbReference type="PANTHER" id="PTHR36930:SF1">
    <property type="entry name" value="MOSC DOMAIN-CONTAINING PROTEIN"/>
    <property type="match status" value="1"/>
</dbReference>
<dbReference type="EMBL" id="MCGG01000007">
    <property type="protein sequence ID" value="OEJ69436.1"/>
    <property type="molecule type" value="Genomic_DNA"/>
</dbReference>
<dbReference type="PANTHER" id="PTHR36930">
    <property type="entry name" value="METAL-SULFUR CLUSTER BIOSYNTHESIS PROTEINS YUAD-RELATED"/>
    <property type="match status" value="1"/>
</dbReference>
<evidence type="ECO:0000313" key="3">
    <source>
        <dbReference type="Proteomes" id="UP000095347"/>
    </source>
</evidence>
<organism evidence="2 3">
    <name type="scientific">Magnetovibrio blakemorei</name>
    <dbReference type="NCBI Taxonomy" id="28181"/>
    <lineage>
        <taxon>Bacteria</taxon>
        <taxon>Pseudomonadati</taxon>
        <taxon>Pseudomonadota</taxon>
        <taxon>Alphaproteobacteria</taxon>
        <taxon>Rhodospirillales</taxon>
        <taxon>Magnetovibrionaceae</taxon>
        <taxon>Magnetovibrio</taxon>
    </lineage>
</organism>
<dbReference type="RefSeq" id="WP_069956588.1">
    <property type="nucleotide sequence ID" value="NZ_MCGG01000007.1"/>
</dbReference>
<dbReference type="InterPro" id="IPR011037">
    <property type="entry name" value="Pyrv_Knase-like_insert_dom_sf"/>
</dbReference>
<dbReference type="AlphaFoldDB" id="A0A1E5QBV4"/>
<dbReference type="Gene3D" id="2.40.33.20">
    <property type="entry name" value="PK beta-barrel domain-like"/>
    <property type="match status" value="1"/>
</dbReference>
<evidence type="ECO:0000259" key="1">
    <source>
        <dbReference type="PROSITE" id="PS51340"/>
    </source>
</evidence>
<sequence>MDNLTSPSPFSTPSGTVEAVALDPGHAFSKVVQTHIHLLAGLGVEGDAHAGLTVKHRSRVKKDPTQPNLRQVHLVHAELFEELAAKGFDLQAGDIGENILTRSLNLLGMPTGTRLHIGTDALVELTGLRNPCTQLDAFQPGLRQALLDKDIDGNLIRKAGVMAVVIKGGWVNTGDDVQVLLPPPPHRKMEKV</sequence>
<feature type="domain" description="MOSC" evidence="1">
    <location>
        <begin position="31"/>
        <end position="180"/>
    </location>
</feature>
<gene>
    <name evidence="2" type="ORF">BEN30_02990</name>
</gene>
<name>A0A1E5QBV4_9PROT</name>
<accession>A0A1E5QBV4</accession>
<dbReference type="InterPro" id="IPR005302">
    <property type="entry name" value="MoCF_Sase_C"/>
</dbReference>
<dbReference type="InterPro" id="IPR052716">
    <property type="entry name" value="MOSC_domain"/>
</dbReference>
<keyword evidence="3" id="KW-1185">Reference proteome</keyword>